<reference evidence="2" key="1">
    <citation type="journal article" date="2019" name="Int. J. Syst. Evol. Microbiol.">
        <title>The Global Catalogue of Microorganisms (GCM) 10K type strain sequencing project: providing services to taxonomists for standard genome sequencing and annotation.</title>
        <authorList>
            <consortium name="The Broad Institute Genomics Platform"/>
            <consortium name="The Broad Institute Genome Sequencing Center for Infectious Disease"/>
            <person name="Wu L."/>
            <person name="Ma J."/>
        </authorList>
    </citation>
    <scope>NUCLEOTIDE SEQUENCE [LARGE SCALE GENOMIC DNA]</scope>
    <source>
        <strain evidence="2">CECT 7184</strain>
    </source>
</reference>
<keyword evidence="2" id="KW-1185">Reference proteome</keyword>
<dbReference type="Proteomes" id="UP001242368">
    <property type="component" value="Unassembled WGS sequence"/>
</dbReference>
<gene>
    <name evidence="1" type="ORF">QW060_20445</name>
</gene>
<protein>
    <submittedName>
        <fullName evidence="1">Uncharacterized protein</fullName>
    </submittedName>
</protein>
<proteinExistence type="predicted"/>
<comment type="caution">
    <text evidence="1">The sequence shown here is derived from an EMBL/GenBank/DDBJ whole genome shotgun (WGS) entry which is preliminary data.</text>
</comment>
<dbReference type="EMBL" id="JAUFQU010000032">
    <property type="protein sequence ID" value="MDN3709383.1"/>
    <property type="molecule type" value="Genomic_DNA"/>
</dbReference>
<dbReference type="RefSeq" id="WP_290365051.1">
    <property type="nucleotide sequence ID" value="NZ_JAUFQU010000032.1"/>
</dbReference>
<accession>A0ABT8CXU8</accession>
<evidence type="ECO:0000313" key="2">
    <source>
        <dbReference type="Proteomes" id="UP001242368"/>
    </source>
</evidence>
<sequence length="42" mass="4558">MMITDLATALIGVGNTIYAQQVPADIVGNSRINARIWVLINM</sequence>
<evidence type="ECO:0000313" key="1">
    <source>
        <dbReference type="EMBL" id="MDN3709383.1"/>
    </source>
</evidence>
<organism evidence="1 2">
    <name type="scientific">Paenimyroides ceti</name>
    <dbReference type="NCBI Taxonomy" id="395087"/>
    <lineage>
        <taxon>Bacteria</taxon>
        <taxon>Pseudomonadati</taxon>
        <taxon>Bacteroidota</taxon>
        <taxon>Flavobacteriia</taxon>
        <taxon>Flavobacteriales</taxon>
        <taxon>Flavobacteriaceae</taxon>
        <taxon>Paenimyroides</taxon>
    </lineage>
</organism>
<name>A0ABT8CXU8_9FLAO</name>